<dbReference type="AlphaFoldDB" id="A0A0R3TNR9"/>
<sequence>MLWHKISHKVKINNSVNSKDILKSYNLRPVEMLSLHLNEAIQNWQLRRADVRCPPEGGLIVGKEDSIGHAIDRLDGRMRGPAVEHLSGGFPFLRVLFGDFRLHSQEGSIVYGLHNTRNFQLKQEVQVRPHCRTDFQQNLVACLHLRTPKMLVQNSYVGHAMADVQENSKR</sequence>
<reference evidence="1 2" key="2">
    <citation type="submission" date="2018-11" db="EMBL/GenBank/DDBJ databases">
        <authorList>
            <consortium name="Pathogen Informatics"/>
        </authorList>
    </citation>
    <scope>NUCLEOTIDE SEQUENCE [LARGE SCALE GENOMIC DNA]</scope>
</reference>
<gene>
    <name evidence="1" type="ORF">HNAJ_LOCUS9047</name>
</gene>
<dbReference type="EMBL" id="UZAE01012475">
    <property type="protein sequence ID" value="VDO05319.1"/>
    <property type="molecule type" value="Genomic_DNA"/>
</dbReference>
<keyword evidence="2" id="KW-1185">Reference proteome</keyword>
<dbReference type="WBParaSite" id="HNAJ_0000905101-mRNA-1">
    <property type="protein sequence ID" value="HNAJ_0000905101-mRNA-1"/>
    <property type="gene ID" value="HNAJ_0000905101"/>
</dbReference>
<protein>
    <submittedName>
        <fullName evidence="1 3">Uncharacterized protein</fullName>
    </submittedName>
</protein>
<name>A0A0R3TNR9_RODNA</name>
<evidence type="ECO:0000313" key="3">
    <source>
        <dbReference type="WBParaSite" id="HNAJ_0000905101-mRNA-1"/>
    </source>
</evidence>
<evidence type="ECO:0000313" key="2">
    <source>
        <dbReference type="Proteomes" id="UP000278807"/>
    </source>
</evidence>
<organism evidence="3">
    <name type="scientific">Rodentolepis nana</name>
    <name type="common">Dwarf tapeworm</name>
    <name type="synonym">Hymenolepis nana</name>
    <dbReference type="NCBI Taxonomy" id="102285"/>
    <lineage>
        <taxon>Eukaryota</taxon>
        <taxon>Metazoa</taxon>
        <taxon>Spiralia</taxon>
        <taxon>Lophotrochozoa</taxon>
        <taxon>Platyhelminthes</taxon>
        <taxon>Cestoda</taxon>
        <taxon>Eucestoda</taxon>
        <taxon>Cyclophyllidea</taxon>
        <taxon>Hymenolepididae</taxon>
        <taxon>Rodentolepis</taxon>
    </lineage>
</organism>
<dbReference type="Proteomes" id="UP000278807">
    <property type="component" value="Unassembled WGS sequence"/>
</dbReference>
<evidence type="ECO:0000313" key="1">
    <source>
        <dbReference type="EMBL" id="VDO05319.1"/>
    </source>
</evidence>
<accession>A0A0R3TNR9</accession>
<reference evidence="3" key="1">
    <citation type="submission" date="2017-02" db="UniProtKB">
        <authorList>
            <consortium name="WormBaseParasite"/>
        </authorList>
    </citation>
    <scope>IDENTIFICATION</scope>
</reference>
<proteinExistence type="predicted"/>